<evidence type="ECO:0008006" key="3">
    <source>
        <dbReference type="Google" id="ProtNLM"/>
    </source>
</evidence>
<dbReference type="Proteomes" id="UP001228446">
    <property type="component" value="Unassembled WGS sequence"/>
</dbReference>
<protein>
    <recommendedName>
        <fullName evidence="3">Bacteriocin immunity protein</fullName>
    </recommendedName>
</protein>
<evidence type="ECO:0000313" key="1">
    <source>
        <dbReference type="EMBL" id="MDQ8832730.1"/>
    </source>
</evidence>
<comment type="caution">
    <text evidence="1">The sequence shown here is derived from an EMBL/GenBank/DDBJ whole genome shotgun (WGS) entry which is preliminary data.</text>
</comment>
<gene>
    <name evidence="1" type="ORF">RFF62_02755</name>
</gene>
<name>A0ABU1B2I1_9STRE</name>
<accession>A0ABU1B2I1</accession>
<evidence type="ECO:0000313" key="2">
    <source>
        <dbReference type="Proteomes" id="UP001228446"/>
    </source>
</evidence>
<organism evidence="1 2">
    <name type="scientific">Streptococcus ruminantium</name>
    <dbReference type="NCBI Taxonomy" id="1917441"/>
    <lineage>
        <taxon>Bacteria</taxon>
        <taxon>Bacillati</taxon>
        <taxon>Bacillota</taxon>
        <taxon>Bacilli</taxon>
        <taxon>Lactobacillales</taxon>
        <taxon>Streptococcaceae</taxon>
        <taxon>Streptococcus</taxon>
    </lineage>
</organism>
<dbReference type="EMBL" id="JAVIBX010000006">
    <property type="protein sequence ID" value="MDQ8832730.1"/>
    <property type="molecule type" value="Genomic_DNA"/>
</dbReference>
<dbReference type="RefSeq" id="WP_155963541.1">
    <property type="nucleotide sequence ID" value="NZ_AP025332.1"/>
</dbReference>
<reference evidence="1 2" key="1">
    <citation type="submission" date="2023-08" db="EMBL/GenBank/DDBJ databases">
        <title>Streptococcus ruminantium-associated sheep mastitis outbreak detected in Italy is distinct from bovine isolates.</title>
        <authorList>
            <person name="Rosa M.N."/>
            <person name="Vezina B."/>
            <person name="Tola S."/>
        </authorList>
    </citation>
    <scope>NUCLEOTIDE SEQUENCE [LARGE SCALE GENOMIC DNA]</scope>
    <source>
        <strain evidence="1 2">OM6730</strain>
    </source>
</reference>
<proteinExistence type="predicted"/>
<keyword evidence="2" id="KW-1185">Reference proteome</keyword>
<sequence length="62" mass="7272">MKEVFKFMPEVLALSLSFLYISLRMLYDLDAIDLPAWFEQVNVPDFAMFTIIISQIIRLKGE</sequence>